<feature type="region of interest" description="Disordered" evidence="1">
    <location>
        <begin position="1"/>
        <end position="68"/>
    </location>
</feature>
<protein>
    <submittedName>
        <fullName evidence="3">Uncharacterized protein C11orf52 homolog</fullName>
    </submittedName>
</protein>
<accession>A0ABM3ZPL3</accession>
<evidence type="ECO:0000313" key="2">
    <source>
        <dbReference type="Proteomes" id="UP001652622"/>
    </source>
</evidence>
<gene>
    <name evidence="3" type="primary">LOC132712543</name>
</gene>
<reference evidence="3" key="1">
    <citation type="submission" date="2025-08" db="UniProtKB">
        <authorList>
            <consortium name="RefSeq"/>
        </authorList>
    </citation>
    <scope>IDENTIFICATION</scope>
    <source>
        <tissue evidence="3">Blood</tissue>
    </source>
</reference>
<dbReference type="GeneID" id="132712543"/>
<dbReference type="Proteomes" id="UP001652622">
    <property type="component" value="Unplaced"/>
</dbReference>
<sequence>MGQDEDAGSKKVVDDGSGKAVADGAESAPEGLRGGRKWGNAPPGRRPPAEPRAPRASRQRRQQRAAWKPDTSALRLVLLRLLLLARGRAAIPGPSRDQEAAATAMGNRCGCCAGRNCPSLLKRDKEKPDTRISKPSLRTPEINKGLEVAPVYDDVSEFPVYATVSKPKNMKLDESSVHYADIQVFAKPRERSSQEVKNFQSQNATEYATLNFPRAPLKYDNKNGTLV</sequence>
<name>A0ABM3ZPL3_PANGU</name>
<feature type="compositionally biased region" description="Basic and acidic residues" evidence="1">
    <location>
        <begin position="7"/>
        <end position="17"/>
    </location>
</feature>
<dbReference type="PANTHER" id="PTHR37342">
    <property type="entry name" value="HYPOTHETICAL PROTEIN LOC689959"/>
    <property type="match status" value="1"/>
</dbReference>
<dbReference type="RefSeq" id="XP_060550302.1">
    <property type="nucleotide sequence ID" value="XM_060694319.1"/>
</dbReference>
<evidence type="ECO:0000256" key="1">
    <source>
        <dbReference type="SAM" id="MobiDB-lite"/>
    </source>
</evidence>
<dbReference type="Pfam" id="PF15147">
    <property type="entry name" value="DUF4578"/>
    <property type="match status" value="1"/>
</dbReference>
<organism evidence="2 3">
    <name type="scientific">Pantherophis guttatus</name>
    <name type="common">Corn snake</name>
    <name type="synonym">Elaphe guttata</name>
    <dbReference type="NCBI Taxonomy" id="94885"/>
    <lineage>
        <taxon>Eukaryota</taxon>
        <taxon>Metazoa</taxon>
        <taxon>Chordata</taxon>
        <taxon>Craniata</taxon>
        <taxon>Vertebrata</taxon>
        <taxon>Euteleostomi</taxon>
        <taxon>Lepidosauria</taxon>
        <taxon>Squamata</taxon>
        <taxon>Bifurcata</taxon>
        <taxon>Unidentata</taxon>
        <taxon>Episquamata</taxon>
        <taxon>Toxicofera</taxon>
        <taxon>Serpentes</taxon>
        <taxon>Colubroidea</taxon>
        <taxon>Colubridae</taxon>
        <taxon>Colubrinae</taxon>
        <taxon>Pantherophis</taxon>
    </lineage>
</organism>
<keyword evidence="2" id="KW-1185">Reference proteome</keyword>
<dbReference type="PANTHER" id="PTHR37342:SF1">
    <property type="entry name" value="CHROMOSOME 11 OPEN READING FRAME 52"/>
    <property type="match status" value="1"/>
</dbReference>
<dbReference type="InterPro" id="IPR028106">
    <property type="entry name" value="DUF4578"/>
</dbReference>
<evidence type="ECO:0000313" key="3">
    <source>
        <dbReference type="RefSeq" id="XP_060550302.1"/>
    </source>
</evidence>
<proteinExistence type="predicted"/>